<dbReference type="Proteomes" id="UP000824225">
    <property type="component" value="Unassembled WGS sequence"/>
</dbReference>
<dbReference type="AlphaFoldDB" id="A0A9D2KJ88"/>
<evidence type="ECO:0000313" key="2">
    <source>
        <dbReference type="Proteomes" id="UP000824225"/>
    </source>
</evidence>
<accession>A0A9D2KJ88</accession>
<reference evidence="1" key="2">
    <citation type="submission" date="2021-04" db="EMBL/GenBank/DDBJ databases">
        <authorList>
            <person name="Gilroy R."/>
        </authorList>
    </citation>
    <scope>NUCLEOTIDE SEQUENCE</scope>
    <source>
        <strain evidence="1">CHK186-16707</strain>
    </source>
</reference>
<evidence type="ECO:0008006" key="3">
    <source>
        <dbReference type="Google" id="ProtNLM"/>
    </source>
</evidence>
<name>A0A9D2KJ88_9BACT</name>
<comment type="caution">
    <text evidence="1">The sequence shown here is derived from an EMBL/GenBank/DDBJ whole genome shotgun (WGS) entry which is preliminary data.</text>
</comment>
<proteinExistence type="predicted"/>
<protein>
    <recommendedName>
        <fullName evidence="3">Methyltransferase domain-containing protein</fullName>
    </recommendedName>
</protein>
<organism evidence="1 2">
    <name type="scientific">Candidatus Mailhella merdigallinarum</name>
    <dbReference type="NCBI Taxonomy" id="2838658"/>
    <lineage>
        <taxon>Bacteria</taxon>
        <taxon>Pseudomonadati</taxon>
        <taxon>Thermodesulfobacteriota</taxon>
        <taxon>Desulfovibrionia</taxon>
        <taxon>Desulfovibrionales</taxon>
        <taxon>Desulfovibrionaceae</taxon>
        <taxon>Mailhella</taxon>
    </lineage>
</organism>
<sequence length="155" mass="17943">MDFLHDRLKRMLPLVRSLDTQLGEKIRTESVTHQEMLRILHSCESLLYRLCIESDTCRRDALEEHRRRLASIMPDNPAAKGWKVFSQNDEDGILQECLRRLSPAKTFMEFCCGDGLENNTHFLLLQGFRGVWLDGSQNNIEHIRTGLGGLKFNNL</sequence>
<reference evidence="1" key="1">
    <citation type="journal article" date="2021" name="PeerJ">
        <title>Extensive microbial diversity within the chicken gut microbiome revealed by metagenomics and culture.</title>
        <authorList>
            <person name="Gilroy R."/>
            <person name="Ravi A."/>
            <person name="Getino M."/>
            <person name="Pursley I."/>
            <person name="Horton D.L."/>
            <person name="Alikhan N.F."/>
            <person name="Baker D."/>
            <person name="Gharbi K."/>
            <person name="Hall N."/>
            <person name="Watson M."/>
            <person name="Adriaenssens E.M."/>
            <person name="Foster-Nyarko E."/>
            <person name="Jarju S."/>
            <person name="Secka A."/>
            <person name="Antonio M."/>
            <person name="Oren A."/>
            <person name="Chaudhuri R.R."/>
            <person name="La Ragione R."/>
            <person name="Hildebrand F."/>
            <person name="Pallen M.J."/>
        </authorList>
    </citation>
    <scope>NUCLEOTIDE SEQUENCE</scope>
    <source>
        <strain evidence="1">CHK186-16707</strain>
    </source>
</reference>
<dbReference type="EMBL" id="DXAN01000001">
    <property type="protein sequence ID" value="HJA07649.1"/>
    <property type="molecule type" value="Genomic_DNA"/>
</dbReference>
<evidence type="ECO:0000313" key="1">
    <source>
        <dbReference type="EMBL" id="HJA07649.1"/>
    </source>
</evidence>
<gene>
    <name evidence="1" type="ORF">H9962_00440</name>
</gene>